<evidence type="ECO:0000313" key="3">
    <source>
        <dbReference type="EMBL" id="SDK27243.1"/>
    </source>
</evidence>
<dbReference type="Gene3D" id="2.60.120.10">
    <property type="entry name" value="Jelly Rolls"/>
    <property type="match status" value="1"/>
</dbReference>
<dbReference type="Proteomes" id="UP000199328">
    <property type="component" value="Unassembled WGS sequence"/>
</dbReference>
<protein>
    <submittedName>
        <fullName evidence="3">Uncharacterized conserved protein, cupin superfamily</fullName>
    </submittedName>
</protein>
<dbReference type="PANTHER" id="PTHR35848">
    <property type="entry name" value="OXALATE-BINDING PROTEIN"/>
    <property type="match status" value="1"/>
</dbReference>
<dbReference type="PANTHER" id="PTHR35848:SF9">
    <property type="entry name" value="SLL1358 PROTEIN"/>
    <property type="match status" value="1"/>
</dbReference>
<gene>
    <name evidence="3" type="ORF">SAMN05216257_102160</name>
</gene>
<proteinExistence type="predicted"/>
<sequence>MPRIDIDAIDWKGGTGYPAPFAARVGGRFRKRLGDAGGLTQFGVNLTRLEPGAMSALRHWHEAEDEFVYVLQGELVLIEDDGETPLRAGEAAAFKAGVANGHHLVNRSDAPALYLEIGTRAEAERVSYPDDDLMAVKEAGAYRFTRRDGSAY</sequence>
<feature type="domain" description="Cupin type-2" evidence="2">
    <location>
        <begin position="46"/>
        <end position="117"/>
    </location>
</feature>
<dbReference type="CDD" id="cd02224">
    <property type="entry name" value="cupin_SPO2919-like"/>
    <property type="match status" value="1"/>
</dbReference>
<reference evidence="4" key="1">
    <citation type="submission" date="2016-10" db="EMBL/GenBank/DDBJ databases">
        <authorList>
            <person name="Varghese N."/>
            <person name="Submissions S."/>
        </authorList>
    </citation>
    <scope>NUCLEOTIDE SEQUENCE [LARGE SCALE GENOMIC DNA]</scope>
    <source>
        <strain evidence="4">CGMCC 1.10789</strain>
    </source>
</reference>
<dbReference type="RefSeq" id="WP_092498724.1">
    <property type="nucleotide sequence ID" value="NZ_FNFV01000002.1"/>
</dbReference>
<keyword evidence="4" id="KW-1185">Reference proteome</keyword>
<evidence type="ECO:0000313" key="4">
    <source>
        <dbReference type="Proteomes" id="UP000199328"/>
    </source>
</evidence>
<dbReference type="InterPro" id="IPR051610">
    <property type="entry name" value="GPI/OXD"/>
</dbReference>
<dbReference type="InterPro" id="IPR011051">
    <property type="entry name" value="RmlC_Cupin_sf"/>
</dbReference>
<keyword evidence="1" id="KW-0479">Metal-binding</keyword>
<dbReference type="AlphaFoldDB" id="A0A1G9AJ23"/>
<dbReference type="EMBL" id="FNFV01000002">
    <property type="protein sequence ID" value="SDK27243.1"/>
    <property type="molecule type" value="Genomic_DNA"/>
</dbReference>
<dbReference type="Pfam" id="PF07883">
    <property type="entry name" value="Cupin_2"/>
    <property type="match status" value="1"/>
</dbReference>
<dbReference type="InterPro" id="IPR014710">
    <property type="entry name" value="RmlC-like_jellyroll"/>
</dbReference>
<dbReference type="SUPFAM" id="SSF51182">
    <property type="entry name" value="RmlC-like cupins"/>
    <property type="match status" value="1"/>
</dbReference>
<dbReference type="STRING" id="990712.SAMN05216257_102160"/>
<dbReference type="InterPro" id="IPR013096">
    <property type="entry name" value="Cupin_2"/>
</dbReference>
<dbReference type="OrthoDB" id="5290459at2"/>
<dbReference type="GO" id="GO:0046872">
    <property type="term" value="F:metal ion binding"/>
    <property type="evidence" value="ECO:0007669"/>
    <property type="project" value="UniProtKB-KW"/>
</dbReference>
<evidence type="ECO:0000256" key="1">
    <source>
        <dbReference type="ARBA" id="ARBA00022723"/>
    </source>
</evidence>
<accession>A0A1G9AJ23</accession>
<evidence type="ECO:0000259" key="2">
    <source>
        <dbReference type="Pfam" id="PF07883"/>
    </source>
</evidence>
<organism evidence="3 4">
    <name type="scientific">Meinhardsimonia xiamenensis</name>
    <dbReference type="NCBI Taxonomy" id="990712"/>
    <lineage>
        <taxon>Bacteria</taxon>
        <taxon>Pseudomonadati</taxon>
        <taxon>Pseudomonadota</taxon>
        <taxon>Alphaproteobacteria</taxon>
        <taxon>Rhodobacterales</taxon>
        <taxon>Paracoccaceae</taxon>
        <taxon>Meinhardsimonia</taxon>
    </lineage>
</organism>
<name>A0A1G9AJ23_9RHOB</name>